<dbReference type="Pfam" id="PF25873">
    <property type="entry name" value="WHD_MalT"/>
    <property type="match status" value="1"/>
</dbReference>
<dbReference type="SMART" id="SM00421">
    <property type="entry name" value="HTH_LUXR"/>
    <property type="match status" value="1"/>
</dbReference>
<dbReference type="Gene3D" id="1.10.10.10">
    <property type="entry name" value="Winged helix-like DNA-binding domain superfamily/Winged helix DNA-binding domain"/>
    <property type="match status" value="1"/>
</dbReference>
<evidence type="ECO:0000313" key="3">
    <source>
        <dbReference type="Proteomes" id="UP001651050"/>
    </source>
</evidence>
<feature type="domain" description="HTH luxR-type" evidence="1">
    <location>
        <begin position="812"/>
        <end position="877"/>
    </location>
</feature>
<keyword evidence="3" id="KW-1185">Reference proteome</keyword>
<dbReference type="PROSITE" id="PS50043">
    <property type="entry name" value="HTH_LUXR_2"/>
    <property type="match status" value="1"/>
</dbReference>
<accession>A0ABT0J5Y0</accession>
<evidence type="ECO:0000259" key="1">
    <source>
        <dbReference type="PROSITE" id="PS50043"/>
    </source>
</evidence>
<dbReference type="Gene3D" id="1.25.40.10">
    <property type="entry name" value="Tetratricopeptide repeat domain"/>
    <property type="match status" value="1"/>
</dbReference>
<dbReference type="InterPro" id="IPR011990">
    <property type="entry name" value="TPR-like_helical_dom_sf"/>
</dbReference>
<dbReference type="InterPro" id="IPR016032">
    <property type="entry name" value="Sig_transdc_resp-reg_C-effctor"/>
</dbReference>
<dbReference type="InterPro" id="IPR027417">
    <property type="entry name" value="P-loop_NTPase"/>
</dbReference>
<dbReference type="Proteomes" id="UP001651050">
    <property type="component" value="Unassembled WGS sequence"/>
</dbReference>
<dbReference type="SUPFAM" id="SSF52540">
    <property type="entry name" value="P-loop containing nucleoside triphosphate hydrolases"/>
    <property type="match status" value="1"/>
</dbReference>
<dbReference type="InterPro" id="IPR059106">
    <property type="entry name" value="WHD_MalT"/>
</dbReference>
<dbReference type="Pfam" id="PF00196">
    <property type="entry name" value="GerE"/>
    <property type="match status" value="1"/>
</dbReference>
<name>A0ABT0J5Y0_9MICO</name>
<dbReference type="RefSeq" id="WP_416344729.1">
    <property type="nucleotide sequence ID" value="NZ_JALQCY010000004.1"/>
</dbReference>
<reference evidence="2 3" key="1">
    <citation type="submission" date="2022-02" db="EMBL/GenBank/DDBJ databases">
        <title>The car tank lid bacteriome: a reservoir of bacteria with potential in bioremediation of fuel.</title>
        <authorList>
            <person name="Vidal-Verdu A."/>
            <person name="Gomez-Martinez D."/>
            <person name="Latorre-Perez A."/>
            <person name="Pereto J."/>
            <person name="Porcar M."/>
        </authorList>
    </citation>
    <scope>NUCLEOTIDE SEQUENCE [LARGE SCALE GENOMIC DNA]</scope>
    <source>
        <strain evidence="2 3">4D.3</strain>
    </source>
</reference>
<dbReference type="EMBL" id="JALQCY010000004">
    <property type="protein sequence ID" value="MCK9794868.1"/>
    <property type="molecule type" value="Genomic_DNA"/>
</dbReference>
<proteinExistence type="predicted"/>
<dbReference type="SUPFAM" id="SSF46894">
    <property type="entry name" value="C-terminal effector domain of the bipartite response regulators"/>
    <property type="match status" value="1"/>
</dbReference>
<organism evidence="2 3">
    <name type="scientific">Isoptericola peretonis</name>
    <dbReference type="NCBI Taxonomy" id="2918523"/>
    <lineage>
        <taxon>Bacteria</taxon>
        <taxon>Bacillati</taxon>
        <taxon>Actinomycetota</taxon>
        <taxon>Actinomycetes</taxon>
        <taxon>Micrococcales</taxon>
        <taxon>Promicromonosporaceae</taxon>
        <taxon>Isoptericola</taxon>
    </lineage>
</organism>
<gene>
    <name evidence="2" type="ORF">M1843_14040</name>
</gene>
<evidence type="ECO:0000313" key="2">
    <source>
        <dbReference type="EMBL" id="MCK9794868.1"/>
    </source>
</evidence>
<dbReference type="Gene3D" id="3.40.50.300">
    <property type="entry name" value="P-loop containing nucleotide triphosphate hydrolases"/>
    <property type="match status" value="1"/>
</dbReference>
<comment type="caution">
    <text evidence="2">The sequence shown here is derived from an EMBL/GenBank/DDBJ whole genome shotgun (WGS) entry which is preliminary data.</text>
</comment>
<sequence>MTRERESRAGADVGAAPPGRRGLASIYQAKLRPAVNSAYLVPRPRLVDMLDRAVQTPLTLVVAPAGSGKTSLLRDWAGRTGLPHAWLSVDESDRDPAQLWLGILAALEGVAPGCAERPARLLRQRRTLLPPVGMLLDDLETRSYDPRVLVIDDLELEDGGAATAALSMFVQHLPGWLRVVVASRRTPPLPVDRLRARGMLSEVRYPELRFSDDESVEMLSRLAPAMPADRLDETARQAEGWAASIQLAGLAARSADARTVPGAPRQDVEDRYLEDYVWHEVLRGEPHDVVEVLASTAVVDRVGPDLARVLAGRDDAADLLALAEERGLFTARIEPSGTYEMHALVRKALVAHQHRRTPERVADLHRIAARWFEQDGQPVIALEHLLRAGEHRDGLRLLAACVTQLYDSGREDTVRRTVAAVQESVPPADLAATIDLAWCRLYTDRARFVQTVDDLAPWTGDDLDVDPTMRARLEVLQALASTVRGDWAGGARLARSALATIGDAWLLDPLVRYGWNLVAREIALAERWDDTSTEVRKVVFAISAAPERRVALEGTRALGHALAGHPVDALRLVAGARQASEASNLTVLHTELLTAEAIADREIGDASAALPVLMRLAETGSEPVPHCRLLACLELARSWLDGGDLGAAERAFSQARQIVETEFTGPAGGSWLARTGALLALADGRLGEARRWVARVDDPFWAGVKTSRVLLAEGDAGAVSDVLRGVEPRCVRHHVVRDLLLSRVATSPAEAEAHLLRAVERASAHGLVQTVAGEGPEVVESIERLAWRVPQSWLARLRRVPLAGTALSTAPTLERARTLTDRQLGILRMLPSRLTLREIADELYISVNTLKFHLKVIYRELDCASRAEASELARALASLPPRPQPSSTRRR</sequence>
<dbReference type="InterPro" id="IPR000792">
    <property type="entry name" value="Tscrpt_reg_LuxR_C"/>
</dbReference>
<dbReference type="CDD" id="cd06170">
    <property type="entry name" value="LuxR_C_like"/>
    <property type="match status" value="1"/>
</dbReference>
<protein>
    <submittedName>
        <fullName evidence="2">LuxR C-terminal-related transcriptional regulator</fullName>
    </submittedName>
</protein>
<dbReference type="InterPro" id="IPR036388">
    <property type="entry name" value="WH-like_DNA-bd_sf"/>
</dbReference>